<dbReference type="InterPro" id="IPR012337">
    <property type="entry name" value="RNaseH-like_sf"/>
</dbReference>
<organism evidence="2 3">
    <name type="scientific">Persicobacter diffluens</name>
    <dbReference type="NCBI Taxonomy" id="981"/>
    <lineage>
        <taxon>Bacteria</taxon>
        <taxon>Pseudomonadati</taxon>
        <taxon>Bacteroidota</taxon>
        <taxon>Cytophagia</taxon>
        <taxon>Cytophagales</taxon>
        <taxon>Persicobacteraceae</taxon>
        <taxon>Persicobacter</taxon>
    </lineage>
</organism>
<sequence length="229" mass="26165">MGKNIVIKAFGVAKSSVYYKSKEYPKDTKRKKKPTPPEVKSAIFAITERKATYGVPRVKALLKRDHGIEISKYMVHRIMKEEGLLIKKNRPLGASRPHTGQISVAKPNTRWASDITTIKCWNGEKVKVAIVLDCCDRSIISWISGKHIQACDIELMVQDALIKLFRKAEAPLSSFIQFLHDNGPEFIERKLGRQLKKWNIENCNTPTYSPQSNGMYESFMGTLKRDYVY</sequence>
<reference evidence="2 3" key="1">
    <citation type="submission" date="2021-12" db="EMBL/GenBank/DDBJ databases">
        <title>Genome sequencing of bacteria with rrn-lacking chromosome and rrn-plasmid.</title>
        <authorList>
            <person name="Anda M."/>
            <person name="Iwasaki W."/>
        </authorList>
    </citation>
    <scope>NUCLEOTIDE SEQUENCE [LARGE SCALE GENOMIC DNA]</scope>
    <source>
        <strain evidence="2 3">NBRC 15940</strain>
    </source>
</reference>
<evidence type="ECO:0000259" key="1">
    <source>
        <dbReference type="PROSITE" id="PS50994"/>
    </source>
</evidence>
<dbReference type="Gene3D" id="3.30.420.10">
    <property type="entry name" value="Ribonuclease H-like superfamily/Ribonuclease H"/>
    <property type="match status" value="1"/>
</dbReference>
<comment type="caution">
    <text evidence="2">The sequence shown here is derived from an EMBL/GenBank/DDBJ whole genome shotgun (WGS) entry which is preliminary data.</text>
</comment>
<proteinExistence type="predicted"/>
<dbReference type="Pfam" id="PF13276">
    <property type="entry name" value="HTH_21"/>
    <property type="match status" value="1"/>
</dbReference>
<dbReference type="PROSITE" id="PS50994">
    <property type="entry name" value="INTEGRASE"/>
    <property type="match status" value="1"/>
</dbReference>
<dbReference type="GO" id="GO:0003676">
    <property type="term" value="F:nucleic acid binding"/>
    <property type="evidence" value="ECO:0007669"/>
    <property type="project" value="InterPro"/>
</dbReference>
<protein>
    <submittedName>
        <fullName evidence="2">Integrase</fullName>
    </submittedName>
</protein>
<dbReference type="SUPFAM" id="SSF53098">
    <property type="entry name" value="Ribonuclease H-like"/>
    <property type="match status" value="1"/>
</dbReference>
<keyword evidence="3" id="KW-1185">Reference proteome</keyword>
<dbReference type="InterPro" id="IPR001584">
    <property type="entry name" value="Integrase_cat-core"/>
</dbReference>
<dbReference type="RefSeq" id="WP_338239928.1">
    <property type="nucleotide sequence ID" value="NZ_BQKE01000007.1"/>
</dbReference>
<dbReference type="AlphaFoldDB" id="A0AAN4W5V0"/>
<feature type="domain" description="Integrase catalytic" evidence="1">
    <location>
        <begin position="103"/>
        <end position="229"/>
    </location>
</feature>
<dbReference type="InterPro" id="IPR036397">
    <property type="entry name" value="RNaseH_sf"/>
</dbReference>
<accession>A0AAN4W5V0</accession>
<dbReference type="PANTHER" id="PTHR46889:SF4">
    <property type="entry name" value="TRANSPOSASE INSO FOR INSERTION SEQUENCE ELEMENT IS911B-RELATED"/>
    <property type="match status" value="1"/>
</dbReference>
<evidence type="ECO:0000313" key="3">
    <source>
        <dbReference type="Proteomes" id="UP001310022"/>
    </source>
</evidence>
<evidence type="ECO:0000313" key="2">
    <source>
        <dbReference type="EMBL" id="GJM64877.1"/>
    </source>
</evidence>
<dbReference type="Pfam" id="PF00665">
    <property type="entry name" value="rve"/>
    <property type="match status" value="1"/>
</dbReference>
<dbReference type="PANTHER" id="PTHR46889">
    <property type="entry name" value="TRANSPOSASE INSF FOR INSERTION SEQUENCE IS3B-RELATED"/>
    <property type="match status" value="1"/>
</dbReference>
<dbReference type="Proteomes" id="UP001310022">
    <property type="component" value="Unassembled WGS sequence"/>
</dbReference>
<dbReference type="InterPro" id="IPR050900">
    <property type="entry name" value="Transposase_IS3/IS150/IS904"/>
</dbReference>
<dbReference type="GO" id="GO:0015074">
    <property type="term" value="P:DNA integration"/>
    <property type="evidence" value="ECO:0007669"/>
    <property type="project" value="InterPro"/>
</dbReference>
<dbReference type="InterPro" id="IPR025948">
    <property type="entry name" value="HTH-like_dom"/>
</dbReference>
<gene>
    <name evidence="2" type="ORF">PEDI_54290</name>
</gene>
<dbReference type="EMBL" id="BQKE01000007">
    <property type="protein sequence ID" value="GJM64877.1"/>
    <property type="molecule type" value="Genomic_DNA"/>
</dbReference>
<name>A0AAN4W5V0_9BACT</name>